<reference evidence="2 3" key="1">
    <citation type="submission" date="2019-02" db="EMBL/GenBank/DDBJ databases">
        <title>Deep-cultivation of Planctomycetes and their phenomic and genomic characterization uncovers novel biology.</title>
        <authorList>
            <person name="Wiegand S."/>
            <person name="Jogler M."/>
            <person name="Boedeker C."/>
            <person name="Pinto D."/>
            <person name="Vollmers J."/>
            <person name="Rivas-Marin E."/>
            <person name="Kohn T."/>
            <person name="Peeters S.H."/>
            <person name="Heuer A."/>
            <person name="Rast P."/>
            <person name="Oberbeckmann S."/>
            <person name="Bunk B."/>
            <person name="Jeske O."/>
            <person name="Meyerdierks A."/>
            <person name="Storesund J.E."/>
            <person name="Kallscheuer N."/>
            <person name="Luecker S."/>
            <person name="Lage O.M."/>
            <person name="Pohl T."/>
            <person name="Merkel B.J."/>
            <person name="Hornburger P."/>
            <person name="Mueller R.-W."/>
            <person name="Bruemmer F."/>
            <person name="Labrenz M."/>
            <person name="Spormann A.M."/>
            <person name="Op den Camp H."/>
            <person name="Overmann J."/>
            <person name="Amann R."/>
            <person name="Jetten M.S.M."/>
            <person name="Mascher T."/>
            <person name="Medema M.H."/>
            <person name="Devos D.P."/>
            <person name="Kaster A.-K."/>
            <person name="Ovreas L."/>
            <person name="Rohde M."/>
            <person name="Galperin M.Y."/>
            <person name="Jogler C."/>
        </authorList>
    </citation>
    <scope>NUCLEOTIDE SEQUENCE [LARGE SCALE GENOMIC DNA]</scope>
    <source>
        <strain evidence="2 3">HG66A1</strain>
    </source>
</reference>
<dbReference type="OrthoDB" id="9905984at2"/>
<feature type="transmembrane region" description="Helical" evidence="1">
    <location>
        <begin position="12"/>
        <end position="33"/>
    </location>
</feature>
<evidence type="ECO:0000313" key="2">
    <source>
        <dbReference type="EMBL" id="QDT18283.1"/>
    </source>
</evidence>
<dbReference type="EMBL" id="CP036266">
    <property type="protein sequence ID" value="QDT18283.1"/>
    <property type="molecule type" value="Genomic_DNA"/>
</dbReference>
<protein>
    <submittedName>
        <fullName evidence="2">Uncharacterized protein</fullName>
    </submittedName>
</protein>
<evidence type="ECO:0000313" key="3">
    <source>
        <dbReference type="Proteomes" id="UP000320421"/>
    </source>
</evidence>
<keyword evidence="1" id="KW-0472">Membrane</keyword>
<accession>A0A517PFX7</accession>
<sequence length="111" mass="12469">MKKLVSMFHSLLIGPVTFCVGMLVILFASLIGINRLVEVDASGRPLVKRKCVADRHPITTEMIELTKDLGWDENPANLSKLDQLTDFHRRIATETVTETDSLSLIKKVDFD</sequence>
<dbReference type="Proteomes" id="UP000320421">
    <property type="component" value="Chromosome"/>
</dbReference>
<keyword evidence="3" id="KW-1185">Reference proteome</keyword>
<organism evidence="2 3">
    <name type="scientific">Gimesia chilikensis</name>
    <dbReference type="NCBI Taxonomy" id="2605989"/>
    <lineage>
        <taxon>Bacteria</taxon>
        <taxon>Pseudomonadati</taxon>
        <taxon>Planctomycetota</taxon>
        <taxon>Planctomycetia</taxon>
        <taxon>Planctomycetales</taxon>
        <taxon>Planctomycetaceae</taxon>
        <taxon>Gimesia</taxon>
    </lineage>
</organism>
<keyword evidence="1" id="KW-0812">Transmembrane</keyword>
<gene>
    <name evidence="2" type="ORF">HG66A1_00420</name>
</gene>
<proteinExistence type="predicted"/>
<dbReference type="AlphaFoldDB" id="A0A517PFX7"/>
<dbReference type="RefSeq" id="WP_145179670.1">
    <property type="nucleotide sequence ID" value="NZ_CP036266.1"/>
</dbReference>
<keyword evidence="1" id="KW-1133">Transmembrane helix</keyword>
<name>A0A517PFX7_9PLAN</name>
<evidence type="ECO:0000256" key="1">
    <source>
        <dbReference type="SAM" id="Phobius"/>
    </source>
</evidence>